<sequence length="140" mass="14670">MRTLSSPGRNRFLSPSRPLQFGARLGLLAMWLLLVGPLLGQGLAPRAPSLPDGLPTWLGELSCSSQHEQRTPQPAPYDLPWAKCGYCTLLLGSPALASSTLQATLPVPQALPVLALAVQPVALPAPFPSAAPRAPPLPVS</sequence>
<dbReference type="Proteomes" id="UP000744555">
    <property type="component" value="Unassembled WGS sequence"/>
</dbReference>
<dbReference type="Pfam" id="PF11162">
    <property type="entry name" value="DUF2946"/>
    <property type="match status" value="1"/>
</dbReference>
<organism evidence="1 2">
    <name type="scientific">Aquipseudomonas alcaligenes</name>
    <name type="common">Pseudomonas alcaligenes</name>
    <dbReference type="NCBI Taxonomy" id="43263"/>
    <lineage>
        <taxon>Bacteria</taxon>
        <taxon>Pseudomonadati</taxon>
        <taxon>Pseudomonadota</taxon>
        <taxon>Gammaproteobacteria</taxon>
        <taxon>Pseudomonadales</taxon>
        <taxon>Pseudomonadaceae</taxon>
        <taxon>Aquipseudomonas</taxon>
    </lineage>
</organism>
<evidence type="ECO:0000313" key="1">
    <source>
        <dbReference type="EMBL" id="MBC9248685.1"/>
    </source>
</evidence>
<gene>
    <name evidence="1" type="ORF">A9179_00205</name>
</gene>
<evidence type="ECO:0008006" key="3">
    <source>
        <dbReference type="Google" id="ProtNLM"/>
    </source>
</evidence>
<proteinExistence type="predicted"/>
<accession>A0ABR7RVX7</accession>
<dbReference type="InterPro" id="IPR021333">
    <property type="entry name" value="DUF2946"/>
</dbReference>
<dbReference type="EMBL" id="LZEU01000001">
    <property type="protein sequence ID" value="MBC9248685.1"/>
    <property type="molecule type" value="Genomic_DNA"/>
</dbReference>
<comment type="caution">
    <text evidence="1">The sequence shown here is derived from an EMBL/GenBank/DDBJ whole genome shotgun (WGS) entry which is preliminary data.</text>
</comment>
<keyword evidence="2" id="KW-1185">Reference proteome</keyword>
<protein>
    <recommendedName>
        <fullName evidence="3">DUF2946 domain-containing protein</fullName>
    </recommendedName>
</protein>
<reference evidence="1 2" key="1">
    <citation type="submission" date="2016-06" db="EMBL/GenBank/DDBJ databases">
        <authorList>
            <person name="Ramos C."/>
            <person name="Pintado A."/>
            <person name="Crespo-Gomez J.I."/>
        </authorList>
    </citation>
    <scope>NUCLEOTIDE SEQUENCE [LARGE SCALE GENOMIC DNA]</scope>
    <source>
        <strain evidence="1 2">AVO110</strain>
    </source>
</reference>
<name>A0ABR7RVX7_AQUAC</name>
<evidence type="ECO:0000313" key="2">
    <source>
        <dbReference type="Proteomes" id="UP000744555"/>
    </source>
</evidence>